<dbReference type="AlphaFoldDB" id="A0A2N5M4E3"/>
<feature type="compositionally biased region" description="Low complexity" evidence="1">
    <location>
        <begin position="59"/>
        <end position="70"/>
    </location>
</feature>
<evidence type="ECO:0000313" key="2">
    <source>
        <dbReference type="EMBL" id="PLT29202.1"/>
    </source>
</evidence>
<protein>
    <recommendedName>
        <fullName evidence="4">Aminodeoxychorismate lyase</fullName>
    </recommendedName>
</protein>
<organism evidence="2 3">
    <name type="scientific">Peribacillus deserti</name>
    <dbReference type="NCBI Taxonomy" id="673318"/>
    <lineage>
        <taxon>Bacteria</taxon>
        <taxon>Bacillati</taxon>
        <taxon>Bacillota</taxon>
        <taxon>Bacilli</taxon>
        <taxon>Bacillales</taxon>
        <taxon>Bacillaceae</taxon>
        <taxon>Peribacillus</taxon>
    </lineage>
</organism>
<dbReference type="EMBL" id="PGUY01000045">
    <property type="protein sequence ID" value="PLT29202.1"/>
    <property type="molecule type" value="Genomic_DNA"/>
</dbReference>
<accession>A0A2N5M4E3</accession>
<sequence length="149" mass="16323">MSRSTLQAFAAGLFIAAAILASYQYLFKHEQTISLSEAKDVISEAGYSISKEQEKTIKKTPAPQTAAKPAVPSPKQEKPKINAYTLKIQAGMTPQDISDILQKNRVIKNSDDMENYLNTHDLNGNIQLGSFVLTSNMSIAQICSTITRS</sequence>
<dbReference type="Proteomes" id="UP000234748">
    <property type="component" value="Unassembled WGS sequence"/>
</dbReference>
<keyword evidence="3" id="KW-1185">Reference proteome</keyword>
<evidence type="ECO:0008006" key="4">
    <source>
        <dbReference type="Google" id="ProtNLM"/>
    </source>
</evidence>
<name>A0A2N5M4E3_9BACI</name>
<comment type="caution">
    <text evidence="2">The sequence shown here is derived from an EMBL/GenBank/DDBJ whole genome shotgun (WGS) entry which is preliminary data.</text>
</comment>
<dbReference type="OrthoDB" id="2138957at2"/>
<evidence type="ECO:0000256" key="1">
    <source>
        <dbReference type="SAM" id="MobiDB-lite"/>
    </source>
</evidence>
<dbReference type="RefSeq" id="WP_101643477.1">
    <property type="nucleotide sequence ID" value="NZ_PGUY01000045.1"/>
</dbReference>
<feature type="region of interest" description="Disordered" evidence="1">
    <location>
        <begin position="53"/>
        <end position="77"/>
    </location>
</feature>
<proteinExistence type="predicted"/>
<dbReference type="Gene3D" id="3.30.1490.480">
    <property type="entry name" value="Endolytic murein transglycosylase"/>
    <property type="match status" value="1"/>
</dbReference>
<reference evidence="2 3" key="1">
    <citation type="submission" date="2017-11" db="EMBL/GenBank/DDBJ databases">
        <title>Comparitive Functional Genomics of Dry Heat Resistant strains isolated from the Viking Spacecraft.</title>
        <authorList>
            <person name="Seuylemezian A."/>
            <person name="Cooper K."/>
            <person name="Vaishampayan P."/>
        </authorList>
    </citation>
    <scope>NUCLEOTIDE SEQUENCE [LARGE SCALE GENOMIC DNA]</scope>
    <source>
        <strain evidence="2 3">V1-29</strain>
    </source>
</reference>
<evidence type="ECO:0000313" key="3">
    <source>
        <dbReference type="Proteomes" id="UP000234748"/>
    </source>
</evidence>
<gene>
    <name evidence="2" type="ORF">CUU66_14755</name>
</gene>